<evidence type="ECO:0008006" key="3">
    <source>
        <dbReference type="Google" id="ProtNLM"/>
    </source>
</evidence>
<keyword evidence="2" id="KW-1185">Reference proteome</keyword>
<evidence type="ECO:0000313" key="2">
    <source>
        <dbReference type="Proteomes" id="UP000632289"/>
    </source>
</evidence>
<accession>A0A927F3N9</accession>
<dbReference type="EMBL" id="JACXYU010000023">
    <property type="protein sequence ID" value="MBD3934960.1"/>
    <property type="molecule type" value="Genomic_DNA"/>
</dbReference>
<reference evidence="1" key="1">
    <citation type="submission" date="2020-09" db="EMBL/GenBank/DDBJ databases">
        <title>Secondary metabolite and genome analysis of marine Streptomyces chumphonensis KK1-2T.</title>
        <authorList>
            <person name="Phongsopitanun W."/>
            <person name="Kanchanasin P."/>
            <person name="Pittayakhajonwut P."/>
            <person name="Suwanborirux K."/>
            <person name="Tanasupawat S."/>
        </authorList>
    </citation>
    <scope>NUCLEOTIDE SEQUENCE</scope>
    <source>
        <strain evidence="1">KK1-2</strain>
    </source>
</reference>
<evidence type="ECO:0000313" key="1">
    <source>
        <dbReference type="EMBL" id="MBD3934960.1"/>
    </source>
</evidence>
<dbReference type="RefSeq" id="WP_191212255.1">
    <property type="nucleotide sequence ID" value="NZ_BAABKL010000006.1"/>
</dbReference>
<comment type="caution">
    <text evidence="1">The sequence shown here is derived from an EMBL/GenBank/DDBJ whole genome shotgun (WGS) entry which is preliminary data.</text>
</comment>
<organism evidence="1 2">
    <name type="scientific">Streptomyces chumphonensis</name>
    <dbReference type="NCBI Taxonomy" id="1214925"/>
    <lineage>
        <taxon>Bacteria</taxon>
        <taxon>Bacillati</taxon>
        <taxon>Actinomycetota</taxon>
        <taxon>Actinomycetes</taxon>
        <taxon>Kitasatosporales</taxon>
        <taxon>Streptomycetaceae</taxon>
        <taxon>Streptomyces</taxon>
    </lineage>
</organism>
<proteinExistence type="predicted"/>
<dbReference type="Proteomes" id="UP000632289">
    <property type="component" value="Unassembled WGS sequence"/>
</dbReference>
<sequence>MATNDHILRLVRKALDEFDDTDLEVSVRRAVRIANLVGDTKYAIRLALDLKTMGGDRETNGEISRMLMEDPSTWGSMTGPAEQALKAWMNDRKIEGSENIDSHSLAQLEFWSKELEWIKESGERVDYEKDLATRVRTKQILARTRHLTFALLCSWERRLDYGTINESIFGGYRVKVDALLAHGVPDLLQQFSAVYRRLQEAADSAPERNVTEELSQAITTCRRILKAVVDHVFPARDEPSADGVILDDSKHRNRLSAFIKQTVSSDSEQALITAILAGLYERFSAIDKMTNKAVHAEVAVRIANLCALNTYIICGEIITLHTLASEKQGEQTPLAESAAT</sequence>
<protein>
    <recommendedName>
        <fullName evidence="3">AbiTii domain-containing protein</fullName>
    </recommendedName>
</protein>
<dbReference type="AlphaFoldDB" id="A0A927F3N9"/>
<name>A0A927F3N9_9ACTN</name>
<gene>
    <name evidence="1" type="ORF">IF129_25805</name>
</gene>